<dbReference type="Pfam" id="PF02789">
    <property type="entry name" value="Peptidase_M17_N"/>
    <property type="match status" value="1"/>
</dbReference>
<dbReference type="Pfam" id="PF00883">
    <property type="entry name" value="Peptidase_M17"/>
    <property type="match status" value="1"/>
</dbReference>
<comment type="catalytic activity">
    <reaction evidence="1">
        <text>Release of an N-terminal amino acid, Xaa-|-Yaa-, in which Xaa is preferably Leu, but may be other amino acids including Pro although not Arg or Lys, and Yaa may be Pro. Amino acid amides and methyl esters are also readily hydrolyzed, but rates on arylamides are exceedingly low.</text>
        <dbReference type="EC" id="3.4.11.1"/>
    </reaction>
</comment>
<dbReference type="InterPro" id="IPR023042">
    <property type="entry name" value="Peptidase_M17_leu_NH2_pept"/>
</dbReference>
<gene>
    <name evidence="8" type="ORF">MGWOODY_Mmi2084</name>
</gene>
<evidence type="ECO:0000256" key="1">
    <source>
        <dbReference type="ARBA" id="ARBA00000135"/>
    </source>
</evidence>
<evidence type="ECO:0000256" key="4">
    <source>
        <dbReference type="ARBA" id="ARBA00022438"/>
    </source>
</evidence>
<evidence type="ECO:0000259" key="7">
    <source>
        <dbReference type="PROSITE" id="PS00631"/>
    </source>
</evidence>
<dbReference type="NCBIfam" id="NF002074">
    <property type="entry name" value="PRK00913.1-4"/>
    <property type="match status" value="1"/>
</dbReference>
<dbReference type="InterPro" id="IPR000819">
    <property type="entry name" value="Peptidase_M17_C"/>
</dbReference>
<organism evidence="8">
    <name type="scientific">hydrothermal vent metagenome</name>
    <dbReference type="NCBI Taxonomy" id="652676"/>
    <lineage>
        <taxon>unclassified sequences</taxon>
        <taxon>metagenomes</taxon>
        <taxon>ecological metagenomes</taxon>
    </lineage>
</organism>
<dbReference type="CDD" id="cd00433">
    <property type="entry name" value="Peptidase_M17"/>
    <property type="match status" value="1"/>
</dbReference>
<keyword evidence="5" id="KW-0645">Protease</keyword>
<evidence type="ECO:0000256" key="2">
    <source>
        <dbReference type="ARBA" id="ARBA00009528"/>
    </source>
</evidence>
<evidence type="ECO:0000256" key="3">
    <source>
        <dbReference type="ARBA" id="ARBA00012565"/>
    </source>
</evidence>
<name>A0A170QCH2_9ZZZZ</name>
<dbReference type="SUPFAM" id="SSF52949">
    <property type="entry name" value="Macro domain-like"/>
    <property type="match status" value="1"/>
</dbReference>
<dbReference type="NCBIfam" id="NF002083">
    <property type="entry name" value="PRK00913.3-5"/>
    <property type="match status" value="1"/>
</dbReference>
<dbReference type="InterPro" id="IPR008283">
    <property type="entry name" value="Peptidase_M17_N"/>
</dbReference>
<dbReference type="PANTHER" id="PTHR11963">
    <property type="entry name" value="LEUCINE AMINOPEPTIDASE-RELATED"/>
    <property type="match status" value="1"/>
</dbReference>
<dbReference type="PANTHER" id="PTHR11963:SF23">
    <property type="entry name" value="CYTOSOL AMINOPEPTIDASE"/>
    <property type="match status" value="1"/>
</dbReference>
<dbReference type="InterPro" id="IPR043472">
    <property type="entry name" value="Macro_dom-like"/>
</dbReference>
<dbReference type="Gene3D" id="3.40.220.10">
    <property type="entry name" value="Leucine Aminopeptidase, subunit E, domain 1"/>
    <property type="match status" value="1"/>
</dbReference>
<dbReference type="HAMAP" id="MF_00181">
    <property type="entry name" value="Cytosol_peptidase_M17"/>
    <property type="match status" value="1"/>
</dbReference>
<dbReference type="GO" id="GO:0070006">
    <property type="term" value="F:metalloaminopeptidase activity"/>
    <property type="evidence" value="ECO:0007669"/>
    <property type="project" value="InterPro"/>
</dbReference>
<dbReference type="GO" id="GO:0006508">
    <property type="term" value="P:proteolysis"/>
    <property type="evidence" value="ECO:0007669"/>
    <property type="project" value="UniProtKB-KW"/>
</dbReference>
<dbReference type="EMBL" id="FAXC01000185">
    <property type="protein sequence ID" value="CUV09127.1"/>
    <property type="molecule type" value="Genomic_DNA"/>
</dbReference>
<protein>
    <recommendedName>
        <fullName evidence="3">leucyl aminopeptidase</fullName>
        <ecNumber evidence="3">3.4.11.1</ecNumber>
    </recommendedName>
</protein>
<dbReference type="Gene3D" id="3.40.630.10">
    <property type="entry name" value="Zn peptidases"/>
    <property type="match status" value="1"/>
</dbReference>
<dbReference type="GO" id="GO:0030145">
    <property type="term" value="F:manganese ion binding"/>
    <property type="evidence" value="ECO:0007669"/>
    <property type="project" value="InterPro"/>
</dbReference>
<dbReference type="NCBIfam" id="NF002073">
    <property type="entry name" value="PRK00913.1-2"/>
    <property type="match status" value="1"/>
</dbReference>
<evidence type="ECO:0000313" key="8">
    <source>
        <dbReference type="EMBL" id="CUV09127.1"/>
    </source>
</evidence>
<dbReference type="EC" id="3.4.11.1" evidence="3"/>
<accession>A0A170QCH2</accession>
<dbReference type="PRINTS" id="PR00481">
    <property type="entry name" value="LAMNOPPTDASE"/>
</dbReference>
<feature type="domain" description="Cytosol aminopeptidase" evidence="7">
    <location>
        <begin position="336"/>
        <end position="343"/>
    </location>
</feature>
<dbReference type="AlphaFoldDB" id="A0A170QCH2"/>
<keyword evidence="6 8" id="KW-0378">Hydrolase</keyword>
<reference evidence="8" key="1">
    <citation type="submission" date="2015-10" db="EMBL/GenBank/DDBJ databases">
        <authorList>
            <person name="Gilbert D.G."/>
        </authorList>
    </citation>
    <scope>NUCLEOTIDE SEQUENCE</scope>
</reference>
<dbReference type="PROSITE" id="PS00631">
    <property type="entry name" value="CYTOSOL_AP"/>
    <property type="match status" value="1"/>
</dbReference>
<comment type="similarity">
    <text evidence="2">Belongs to the peptidase M17 family.</text>
</comment>
<dbReference type="SUPFAM" id="SSF53187">
    <property type="entry name" value="Zn-dependent exopeptidases"/>
    <property type="match status" value="1"/>
</dbReference>
<proteinExistence type="inferred from homology"/>
<sequence length="489" mass="51791">MAHLSKVKHSSGDWHRVKSDAVAVGIYEDLKISRQFQGVNRELGRGLTNALAANLLKGKVGEVKIVVGKKGALAFVFGLGKKGQLNPETLRKAGGGVAKACVANKVKSVCFILPVDGKEAYMSQAVAEGLILGSYQFNEFRTTDEDSFEMETATVVGGNQKAVKKGVAIANGVCLARDLDNRPGNVATPTHLAENAQAIGKSGGMKVTVFEREKFTKMGMGALAGVASGTKVPPKFILMEYWGGKKSAKPIVLVGKGLTFDSGGISIKPANRMDEMKYDMCGSGVVLGVMKAIAALSPKMNIVGIIPSTENMSGDKAYRPGDILKAYNGKTIEILNTDAEGRLILADGLSYATKHYDPKYILDFATLTGAVVVALGHVASGIMGTDAELINNIKASSVKTGEKVWEFPLWDEYLEQVKSKIADVKNMGASGQAGSIAAGAFLKAFVGDDIPWCHFDIAGTAWGDKNLPYLNKGTATGEVIRLVVDLIGI</sequence>
<evidence type="ECO:0000256" key="5">
    <source>
        <dbReference type="ARBA" id="ARBA00022670"/>
    </source>
</evidence>
<evidence type="ECO:0000256" key="6">
    <source>
        <dbReference type="ARBA" id="ARBA00022801"/>
    </source>
</evidence>
<keyword evidence="4 8" id="KW-0031">Aminopeptidase</keyword>
<dbReference type="GO" id="GO:0005737">
    <property type="term" value="C:cytoplasm"/>
    <property type="evidence" value="ECO:0007669"/>
    <property type="project" value="InterPro"/>
</dbReference>
<dbReference type="InterPro" id="IPR011356">
    <property type="entry name" value="Leucine_aapep/pepB"/>
</dbReference>